<dbReference type="AlphaFoldDB" id="A0A2N5M6C9"/>
<evidence type="ECO:0000256" key="1">
    <source>
        <dbReference type="ARBA" id="ARBA00004141"/>
    </source>
</evidence>
<feature type="transmembrane region" description="Helical" evidence="5">
    <location>
        <begin position="274"/>
        <end position="293"/>
    </location>
</feature>
<dbReference type="GO" id="GO:0005886">
    <property type="term" value="C:plasma membrane"/>
    <property type="evidence" value="ECO:0007669"/>
    <property type="project" value="UniProtKB-SubCell"/>
</dbReference>
<feature type="transmembrane region" description="Helical" evidence="5">
    <location>
        <begin position="232"/>
        <end position="253"/>
    </location>
</feature>
<dbReference type="RefSeq" id="WP_101641739.1">
    <property type="nucleotide sequence ID" value="NZ_PGUY01000031.1"/>
</dbReference>
<evidence type="ECO:0000256" key="2">
    <source>
        <dbReference type="ARBA" id="ARBA00005278"/>
    </source>
</evidence>
<keyword evidence="3 4" id="KW-0472">Membrane</keyword>
<dbReference type="InterPro" id="IPR050768">
    <property type="entry name" value="UPF0353/GerABKA_families"/>
</dbReference>
<protein>
    <submittedName>
        <fullName evidence="6">Spore germination protein</fullName>
    </submittedName>
</protein>
<feature type="transmembrane region" description="Helical" evidence="5">
    <location>
        <begin position="396"/>
        <end position="421"/>
    </location>
</feature>
<keyword evidence="5" id="KW-1133">Transmembrane helix</keyword>
<dbReference type="PIRSF" id="PIRSF005690">
    <property type="entry name" value="GerBA"/>
    <property type="match status" value="1"/>
</dbReference>
<dbReference type="Pfam" id="PF03323">
    <property type="entry name" value="GerA"/>
    <property type="match status" value="1"/>
</dbReference>
<evidence type="ECO:0000313" key="6">
    <source>
        <dbReference type="EMBL" id="PLT29909.1"/>
    </source>
</evidence>
<accession>A0A2N5M6C9</accession>
<organism evidence="6 7">
    <name type="scientific">Peribacillus deserti</name>
    <dbReference type="NCBI Taxonomy" id="673318"/>
    <lineage>
        <taxon>Bacteria</taxon>
        <taxon>Bacillati</taxon>
        <taxon>Bacillota</taxon>
        <taxon>Bacilli</taxon>
        <taxon>Bacillales</taxon>
        <taxon>Bacillaceae</taxon>
        <taxon>Peribacillus</taxon>
    </lineage>
</organism>
<sequence>MANQQKIVSTLKEQLGNSNDFKIQDIDSFRKKIVLVYIESLIDYKKINKDLIDPLLLCEKEDKYLLHLLSLPPCRQLKTEDNLLSLLIKGNLLIITTDFIFSYDAKKATNNQPGDSAVEMAVLGPQKALSENLSTNINLVRNRYPSEHLIMEQQTVGTMSKTPIALMYDKKLVDHDVLSDVKKRLPEIKMDMIQAIGQLENAMTKKKHHLFPIMMITERPDRIALNLSQGKVIILMHGTPFALIVPAVFFDFMSSMDDTSHTFWTNMLMIGIRYIGLLITLVLPALYIALTSYNPEILRSQLAATIAGSRAGVPYPSFFEVAFMMLAVEMLVESSIRLPKAIGPTATTVGGLILGQAAQQAQLVSSIMIIITAFVAISNFTIPVNPMSFAIRVARYPLILLASFFGMMGVVAGLILLICYLTDKRSFGTPFLRLYRGSSRRIEKITENPKGEKG</sequence>
<dbReference type="PANTHER" id="PTHR22550:SF5">
    <property type="entry name" value="LEUCINE ZIPPER PROTEIN 4"/>
    <property type="match status" value="1"/>
</dbReference>
<evidence type="ECO:0000256" key="3">
    <source>
        <dbReference type="ARBA" id="ARBA00023136"/>
    </source>
</evidence>
<proteinExistence type="inferred from homology"/>
<keyword evidence="7" id="KW-1185">Reference proteome</keyword>
<evidence type="ECO:0000256" key="5">
    <source>
        <dbReference type="SAM" id="Phobius"/>
    </source>
</evidence>
<evidence type="ECO:0000256" key="4">
    <source>
        <dbReference type="PIRNR" id="PIRNR005690"/>
    </source>
</evidence>
<evidence type="ECO:0000313" key="7">
    <source>
        <dbReference type="Proteomes" id="UP000234748"/>
    </source>
</evidence>
<dbReference type="PANTHER" id="PTHR22550">
    <property type="entry name" value="SPORE GERMINATION PROTEIN"/>
    <property type="match status" value="1"/>
</dbReference>
<gene>
    <name evidence="6" type="ORF">CUU66_10260</name>
</gene>
<comment type="similarity">
    <text evidence="2 4">Belongs to the GerABKA family.</text>
</comment>
<name>A0A2N5M6C9_9BACI</name>
<keyword evidence="5" id="KW-0812">Transmembrane</keyword>
<feature type="transmembrane region" description="Helical" evidence="5">
    <location>
        <begin position="363"/>
        <end position="384"/>
    </location>
</feature>
<comment type="subcellular location">
    <subcellularLocation>
        <location evidence="4">Cell membrane</location>
    </subcellularLocation>
    <subcellularLocation>
        <location evidence="1">Membrane</location>
        <topology evidence="1">Multi-pass membrane protein</topology>
    </subcellularLocation>
</comment>
<comment type="caution">
    <text evidence="6">The sequence shown here is derived from an EMBL/GenBank/DDBJ whole genome shotgun (WGS) entry which is preliminary data.</text>
</comment>
<dbReference type="OrthoDB" id="1726708at2"/>
<dbReference type="EMBL" id="PGUY01000031">
    <property type="protein sequence ID" value="PLT29909.1"/>
    <property type="molecule type" value="Genomic_DNA"/>
</dbReference>
<dbReference type="GO" id="GO:0009847">
    <property type="term" value="P:spore germination"/>
    <property type="evidence" value="ECO:0007669"/>
    <property type="project" value="UniProtKB-UniRule"/>
</dbReference>
<reference evidence="6 7" key="1">
    <citation type="submission" date="2017-11" db="EMBL/GenBank/DDBJ databases">
        <title>Comparitive Functional Genomics of Dry Heat Resistant strains isolated from the Viking Spacecraft.</title>
        <authorList>
            <person name="Seuylemezian A."/>
            <person name="Cooper K."/>
            <person name="Vaishampayan P."/>
        </authorList>
    </citation>
    <scope>NUCLEOTIDE SEQUENCE [LARGE SCALE GENOMIC DNA]</scope>
    <source>
        <strain evidence="6 7">V1-29</strain>
    </source>
</reference>
<dbReference type="InterPro" id="IPR004995">
    <property type="entry name" value="Spore_Ger"/>
</dbReference>
<dbReference type="Proteomes" id="UP000234748">
    <property type="component" value="Unassembled WGS sequence"/>
</dbReference>